<accession>A0AAQ3KYB2</accession>
<gene>
    <name evidence="1" type="ORF">Cni_G26083</name>
</gene>
<dbReference type="Proteomes" id="UP001327560">
    <property type="component" value="Chromosome 8"/>
</dbReference>
<keyword evidence="2" id="KW-1185">Reference proteome</keyword>
<proteinExistence type="predicted"/>
<sequence length="262" mass="29216">MVDDMGISAYKSKEVIEDIRNLHKGSFMVFCDAAWMNTDTTAGMGNYITDEKGNEIAKGCNRKRTCSPLAAELWAIWWVHIKRDLNYKAHLLAKESILERNMGAVEQQRRNEVLSCNETFDAETDATKSTIDSSLNSESAVDNIGLFSRSENNIARREPKFNHFNSINRPVQESSSTSKMSGVVIVNSYINTTTGCDASTSHHVNKLSCIPFELCSVEYCKDLLIEMNKSIGQDDGNAWYEMAEGARQGTNAPLTHGNRAEP</sequence>
<protein>
    <submittedName>
        <fullName evidence="1">Uncharacterized protein</fullName>
    </submittedName>
</protein>
<dbReference type="AlphaFoldDB" id="A0AAQ3KYB2"/>
<evidence type="ECO:0000313" key="2">
    <source>
        <dbReference type="Proteomes" id="UP001327560"/>
    </source>
</evidence>
<dbReference type="EMBL" id="CP136897">
    <property type="protein sequence ID" value="WOL17292.1"/>
    <property type="molecule type" value="Genomic_DNA"/>
</dbReference>
<name>A0AAQ3KYB2_9LILI</name>
<organism evidence="1 2">
    <name type="scientific">Canna indica</name>
    <name type="common">Indian-shot</name>
    <dbReference type="NCBI Taxonomy" id="4628"/>
    <lineage>
        <taxon>Eukaryota</taxon>
        <taxon>Viridiplantae</taxon>
        <taxon>Streptophyta</taxon>
        <taxon>Embryophyta</taxon>
        <taxon>Tracheophyta</taxon>
        <taxon>Spermatophyta</taxon>
        <taxon>Magnoliopsida</taxon>
        <taxon>Liliopsida</taxon>
        <taxon>Zingiberales</taxon>
        <taxon>Cannaceae</taxon>
        <taxon>Canna</taxon>
    </lineage>
</organism>
<reference evidence="1 2" key="1">
    <citation type="submission" date="2023-10" db="EMBL/GenBank/DDBJ databases">
        <title>Chromosome-scale genome assembly provides insights into flower coloration mechanisms of Canna indica.</title>
        <authorList>
            <person name="Li C."/>
        </authorList>
    </citation>
    <scope>NUCLEOTIDE SEQUENCE [LARGE SCALE GENOMIC DNA]</scope>
    <source>
        <tissue evidence="1">Flower</tissue>
    </source>
</reference>
<evidence type="ECO:0000313" key="1">
    <source>
        <dbReference type="EMBL" id="WOL17292.1"/>
    </source>
</evidence>